<reference evidence="2 3" key="1">
    <citation type="submission" date="2024-09" db="EMBL/GenBank/DDBJ databases">
        <authorList>
            <person name="Sun Q."/>
            <person name="Mori K."/>
        </authorList>
    </citation>
    <scope>NUCLEOTIDE SEQUENCE [LARGE SCALE GENOMIC DNA]</scope>
    <source>
        <strain evidence="2 3">CCM 3426</strain>
    </source>
</reference>
<name>A0ABV5I7F9_9ACTN</name>
<feature type="compositionally biased region" description="Polar residues" evidence="1">
    <location>
        <begin position="16"/>
        <end position="39"/>
    </location>
</feature>
<comment type="caution">
    <text evidence="2">The sequence shown here is derived from an EMBL/GenBank/DDBJ whole genome shotgun (WGS) entry which is preliminary data.</text>
</comment>
<sequence>MNTTNPSRYVPRLPNRSATRPNTTRPTELTSVYASSTQLARKARRGSARRRRAGRR</sequence>
<dbReference type="Proteomes" id="UP001589647">
    <property type="component" value="Unassembled WGS sequence"/>
</dbReference>
<dbReference type="RefSeq" id="WP_189645429.1">
    <property type="nucleotide sequence ID" value="NZ_BMRC01000001.1"/>
</dbReference>
<gene>
    <name evidence="2" type="ORF">ACFFV7_00930</name>
</gene>
<protein>
    <submittedName>
        <fullName evidence="2">Uncharacterized protein</fullName>
    </submittedName>
</protein>
<evidence type="ECO:0000256" key="1">
    <source>
        <dbReference type="SAM" id="MobiDB-lite"/>
    </source>
</evidence>
<keyword evidence="3" id="KW-1185">Reference proteome</keyword>
<proteinExistence type="predicted"/>
<feature type="region of interest" description="Disordered" evidence="1">
    <location>
        <begin position="1"/>
        <end position="56"/>
    </location>
</feature>
<organism evidence="2 3">
    <name type="scientific">Nonomuraea spiralis</name>
    <dbReference type="NCBI Taxonomy" id="46182"/>
    <lineage>
        <taxon>Bacteria</taxon>
        <taxon>Bacillati</taxon>
        <taxon>Actinomycetota</taxon>
        <taxon>Actinomycetes</taxon>
        <taxon>Streptosporangiales</taxon>
        <taxon>Streptosporangiaceae</taxon>
        <taxon>Nonomuraea</taxon>
    </lineage>
</organism>
<accession>A0ABV5I7F9</accession>
<dbReference type="EMBL" id="JBHMEI010000001">
    <property type="protein sequence ID" value="MFB9199739.1"/>
    <property type="molecule type" value="Genomic_DNA"/>
</dbReference>
<evidence type="ECO:0000313" key="3">
    <source>
        <dbReference type="Proteomes" id="UP001589647"/>
    </source>
</evidence>
<evidence type="ECO:0000313" key="2">
    <source>
        <dbReference type="EMBL" id="MFB9199739.1"/>
    </source>
</evidence>
<feature type="compositionally biased region" description="Basic residues" evidence="1">
    <location>
        <begin position="41"/>
        <end position="56"/>
    </location>
</feature>